<gene>
    <name evidence="1" type="ORF">Mco01_30470</name>
</gene>
<dbReference type="SFLD" id="SFLDG01212">
    <property type="entry name" value="Phytoene_synthase_like"/>
    <property type="match status" value="1"/>
</dbReference>
<dbReference type="SFLD" id="SFLDS00005">
    <property type="entry name" value="Isoprenoid_Synthase_Type_I"/>
    <property type="match status" value="1"/>
</dbReference>
<dbReference type="EMBL" id="BOOC01000011">
    <property type="protein sequence ID" value="GIH40047.1"/>
    <property type="molecule type" value="Genomic_DNA"/>
</dbReference>
<evidence type="ECO:0000313" key="2">
    <source>
        <dbReference type="Proteomes" id="UP000603904"/>
    </source>
</evidence>
<dbReference type="Gene3D" id="1.10.600.10">
    <property type="entry name" value="Farnesyl Diphosphate Synthase"/>
    <property type="match status" value="1"/>
</dbReference>
<dbReference type="SUPFAM" id="SSF48576">
    <property type="entry name" value="Terpenoid synthases"/>
    <property type="match status" value="1"/>
</dbReference>
<accession>A0ABQ4FYZ9</accession>
<dbReference type="InterPro" id="IPR002060">
    <property type="entry name" value="Squ/phyt_synthse"/>
</dbReference>
<dbReference type="PANTHER" id="PTHR31480">
    <property type="entry name" value="BIFUNCTIONAL LYCOPENE CYCLASE/PHYTOENE SYNTHASE"/>
    <property type="match status" value="1"/>
</dbReference>
<organism evidence="1 2">
    <name type="scientific">Microbispora corallina</name>
    <dbReference type="NCBI Taxonomy" id="83302"/>
    <lineage>
        <taxon>Bacteria</taxon>
        <taxon>Bacillati</taxon>
        <taxon>Actinomycetota</taxon>
        <taxon>Actinomycetes</taxon>
        <taxon>Streptosporangiales</taxon>
        <taxon>Streptosporangiaceae</taxon>
        <taxon>Microbispora</taxon>
    </lineage>
</organism>
<protein>
    <submittedName>
        <fullName evidence="1">Phytoene synthase</fullName>
    </submittedName>
</protein>
<comment type="caution">
    <text evidence="1">The sequence shown here is derived from an EMBL/GenBank/DDBJ whole genome shotgun (WGS) entry which is preliminary data.</text>
</comment>
<keyword evidence="2" id="KW-1185">Reference proteome</keyword>
<dbReference type="InterPro" id="IPR017827">
    <property type="entry name" value="HSQ_synthase_HpnC"/>
</dbReference>
<dbReference type="Proteomes" id="UP000603904">
    <property type="component" value="Unassembled WGS sequence"/>
</dbReference>
<dbReference type="Pfam" id="PF00494">
    <property type="entry name" value="SQS_PSY"/>
    <property type="match status" value="1"/>
</dbReference>
<dbReference type="RefSeq" id="WP_204057509.1">
    <property type="nucleotide sequence ID" value="NZ_BAAAGP010000027.1"/>
</dbReference>
<dbReference type="CDD" id="cd00683">
    <property type="entry name" value="Trans_IPPS_HH"/>
    <property type="match status" value="1"/>
</dbReference>
<dbReference type="InterPro" id="IPR044843">
    <property type="entry name" value="Trans_IPPS_bact-type"/>
</dbReference>
<name>A0ABQ4FYZ9_9ACTN</name>
<dbReference type="InterPro" id="IPR008949">
    <property type="entry name" value="Isoprenoid_synthase_dom_sf"/>
</dbReference>
<reference evidence="1 2" key="1">
    <citation type="submission" date="2021-01" db="EMBL/GenBank/DDBJ databases">
        <title>Whole genome shotgun sequence of Microbispora corallina NBRC 16416.</title>
        <authorList>
            <person name="Komaki H."/>
            <person name="Tamura T."/>
        </authorList>
    </citation>
    <scope>NUCLEOTIDE SEQUENCE [LARGE SCALE GENOMIC DNA]</scope>
    <source>
        <strain evidence="1 2">NBRC 16416</strain>
    </source>
</reference>
<sequence>MSSEAALHHLDAAPPRRENFPVASLLLPRSVRRHLLAVYGFARRVDDIGDEAPPGERRELLDAVDADLRRLYAGRPPHLGVVRVLAPTVRACAVPAEPFHHLVEANRRDQEVSRYETFADLLGYCALSANPVGRIVLHVFGAATPDRIALSDRICSALQILEHCQDVGEDLARGRVYLPAEDLRRLGCAEADLTAVQNTEPLRDVVALQTRRAAHLLDEGAPLVGTLPGVARTAVAGYVAGGRAVVAALERHGHDVLGRAVRPRRTVLLRAWLRILARGR</sequence>
<evidence type="ECO:0000313" key="1">
    <source>
        <dbReference type="EMBL" id="GIH40047.1"/>
    </source>
</evidence>
<dbReference type="InterPro" id="IPR033904">
    <property type="entry name" value="Trans_IPPS_HH"/>
</dbReference>
<dbReference type="NCBIfam" id="TIGR03464">
    <property type="entry name" value="HpnC"/>
    <property type="match status" value="1"/>
</dbReference>
<proteinExistence type="predicted"/>
<dbReference type="SFLD" id="SFLDG01018">
    <property type="entry name" value="Squalene/Phytoene_Synthase_Lik"/>
    <property type="match status" value="1"/>
</dbReference>